<dbReference type="Gene3D" id="3.30.750.50">
    <property type="entry name" value="Cell-division inhibitor MinC, N-terminal domain"/>
    <property type="match status" value="1"/>
</dbReference>
<comment type="similarity">
    <text evidence="1 6">Belongs to the MinC family.</text>
</comment>
<evidence type="ECO:0000313" key="10">
    <source>
        <dbReference type="Proteomes" id="UP000055014"/>
    </source>
</evidence>
<accession>A0A101I625</accession>
<dbReference type="GO" id="GO:0000902">
    <property type="term" value="P:cell morphogenesis"/>
    <property type="evidence" value="ECO:0007669"/>
    <property type="project" value="InterPro"/>
</dbReference>
<dbReference type="SUPFAM" id="SSF63848">
    <property type="entry name" value="Cell-division inhibitor MinC, C-terminal domain"/>
    <property type="match status" value="1"/>
</dbReference>
<protein>
    <recommendedName>
        <fullName evidence="6">Probable septum site-determining protein MinC</fullName>
    </recommendedName>
</protein>
<proteinExistence type="inferred from homology"/>
<reference evidence="10" key="1">
    <citation type="journal article" date="2015" name="MBio">
        <title>Genome-Resolved Metagenomic Analysis Reveals Roles for Candidate Phyla and Other Microbial Community Members in Biogeochemical Transformations in Oil Reservoirs.</title>
        <authorList>
            <person name="Hu P."/>
            <person name="Tom L."/>
            <person name="Singh A."/>
            <person name="Thomas B.C."/>
            <person name="Baker B.J."/>
            <person name="Piceno Y.M."/>
            <person name="Andersen G.L."/>
            <person name="Banfield J.F."/>
        </authorList>
    </citation>
    <scope>NUCLEOTIDE SEQUENCE [LARGE SCALE GENOMIC DNA]</scope>
</reference>
<gene>
    <name evidence="6" type="primary">minC</name>
    <name evidence="9" type="ORF">XE02_1097</name>
</gene>
<dbReference type="InterPro" id="IPR005526">
    <property type="entry name" value="Septum_form_inhib_MinC_C"/>
</dbReference>
<dbReference type="InterPro" id="IPR036145">
    <property type="entry name" value="MinC_C_sf"/>
</dbReference>
<dbReference type="PANTHER" id="PTHR34108">
    <property type="entry name" value="SEPTUM SITE-DETERMINING PROTEIN MINC"/>
    <property type="match status" value="1"/>
</dbReference>
<organism evidence="9 10">
    <name type="scientific">Mesotoga infera</name>
    <dbReference type="NCBI Taxonomy" id="1236046"/>
    <lineage>
        <taxon>Bacteria</taxon>
        <taxon>Thermotogati</taxon>
        <taxon>Thermotogota</taxon>
        <taxon>Thermotogae</taxon>
        <taxon>Kosmotogales</taxon>
        <taxon>Kosmotogaceae</taxon>
        <taxon>Mesotoga</taxon>
    </lineage>
</organism>
<evidence type="ECO:0000256" key="5">
    <source>
        <dbReference type="ARBA" id="ARBA00025606"/>
    </source>
</evidence>
<name>A0A101I625_9BACT</name>
<comment type="caution">
    <text evidence="9">The sequence shown here is derived from an EMBL/GenBank/DDBJ whole genome shotgun (WGS) entry which is preliminary data.</text>
</comment>
<evidence type="ECO:0000313" key="9">
    <source>
        <dbReference type="EMBL" id="KUK89285.1"/>
    </source>
</evidence>
<dbReference type="PATRIC" id="fig|1236046.5.peg.894"/>
<comment type="subunit">
    <text evidence="6">Interacts with MinD and FtsZ.</text>
</comment>
<evidence type="ECO:0000259" key="8">
    <source>
        <dbReference type="Pfam" id="PF05209"/>
    </source>
</evidence>
<keyword evidence="4 6" id="KW-0131">Cell cycle</keyword>
<evidence type="ECO:0000256" key="1">
    <source>
        <dbReference type="ARBA" id="ARBA00006291"/>
    </source>
</evidence>
<dbReference type="SUPFAM" id="SSF64043">
    <property type="entry name" value="Cell-division inhibitor MinC, N-terminal domain"/>
    <property type="match status" value="1"/>
</dbReference>
<dbReference type="Proteomes" id="UP000055014">
    <property type="component" value="Unassembled WGS sequence"/>
</dbReference>
<evidence type="ECO:0000256" key="6">
    <source>
        <dbReference type="HAMAP-Rule" id="MF_00267"/>
    </source>
</evidence>
<dbReference type="InterPro" id="IPR013033">
    <property type="entry name" value="MinC"/>
</dbReference>
<dbReference type="AlphaFoldDB" id="A0A101I625"/>
<evidence type="ECO:0000256" key="2">
    <source>
        <dbReference type="ARBA" id="ARBA00022618"/>
    </source>
</evidence>
<evidence type="ECO:0000256" key="4">
    <source>
        <dbReference type="ARBA" id="ARBA00023306"/>
    </source>
</evidence>
<dbReference type="EMBL" id="LGGW01000103">
    <property type="protein sequence ID" value="KUK89285.1"/>
    <property type="molecule type" value="Genomic_DNA"/>
</dbReference>
<keyword evidence="2 6" id="KW-0132">Cell division</keyword>
<keyword evidence="3 6" id="KW-0717">Septation</keyword>
<evidence type="ECO:0000256" key="3">
    <source>
        <dbReference type="ARBA" id="ARBA00023210"/>
    </source>
</evidence>
<dbReference type="GO" id="GO:0051302">
    <property type="term" value="P:regulation of cell division"/>
    <property type="evidence" value="ECO:0007669"/>
    <property type="project" value="InterPro"/>
</dbReference>
<dbReference type="InterPro" id="IPR007874">
    <property type="entry name" value="MinC_N"/>
</dbReference>
<dbReference type="Pfam" id="PF05209">
    <property type="entry name" value="MinC_N"/>
    <property type="match status" value="1"/>
</dbReference>
<dbReference type="PANTHER" id="PTHR34108:SF1">
    <property type="entry name" value="SEPTUM SITE-DETERMINING PROTEIN MINC"/>
    <property type="match status" value="1"/>
</dbReference>
<dbReference type="GO" id="GO:1901891">
    <property type="term" value="P:regulation of cell septum assembly"/>
    <property type="evidence" value="ECO:0007669"/>
    <property type="project" value="InterPro"/>
</dbReference>
<sequence>MIIVPIDFRMTKKGLILLIDSYRSVDELRQDIMKKFADAKDFFSVGDEISLMLTQDTSKPDDIVKIVSLLSDLGVHVKDILVGSMEQKDVKVGQKYDLVREKITEVRGAQIIRRNLRSGQIVVHNYDVVVVGNVHPGAEVIAGGSVVIFGSAKGVLRAGYSQGETGIIAAIDLQPSLIQIGNFLTQEYDHFEGPAVAHVRTGRIVVEEAADVKFEVKGEAS</sequence>
<feature type="domain" description="Septum formation inhibitor MinC C-terminal" evidence="7">
    <location>
        <begin position="111"/>
        <end position="206"/>
    </location>
</feature>
<dbReference type="InterPro" id="IPR016098">
    <property type="entry name" value="CAP/MinC_C"/>
</dbReference>
<dbReference type="GO" id="GO:0000917">
    <property type="term" value="P:division septum assembly"/>
    <property type="evidence" value="ECO:0007669"/>
    <property type="project" value="UniProtKB-KW"/>
</dbReference>
<dbReference type="Gene3D" id="2.160.20.70">
    <property type="match status" value="1"/>
</dbReference>
<dbReference type="HAMAP" id="MF_00267">
    <property type="entry name" value="MinC"/>
    <property type="match status" value="1"/>
</dbReference>
<comment type="function">
    <text evidence="5 6">Cell division inhibitor that blocks the formation of polar Z ring septums. Rapidly oscillates between the poles of the cell to destabilize FtsZ filaments that have formed before they mature into polar Z rings. Prevents FtsZ polymerization.</text>
</comment>
<feature type="domain" description="Septum formation inhibitor MinC N-terminal" evidence="8">
    <location>
        <begin position="6"/>
        <end position="76"/>
    </location>
</feature>
<evidence type="ECO:0000259" key="7">
    <source>
        <dbReference type="Pfam" id="PF03775"/>
    </source>
</evidence>
<dbReference type="Pfam" id="PF03775">
    <property type="entry name" value="MinC_C"/>
    <property type="match status" value="1"/>
</dbReference>
<dbReference type="NCBIfam" id="TIGR01222">
    <property type="entry name" value="minC"/>
    <property type="match status" value="1"/>
</dbReference>
<dbReference type="NCBIfam" id="NF010598">
    <property type="entry name" value="PRK13992.1"/>
    <property type="match status" value="1"/>
</dbReference>